<evidence type="ECO:0000256" key="3">
    <source>
        <dbReference type="ARBA" id="ARBA00023125"/>
    </source>
</evidence>
<evidence type="ECO:0000256" key="2">
    <source>
        <dbReference type="ARBA" id="ARBA00023015"/>
    </source>
</evidence>
<reference evidence="6" key="1">
    <citation type="submission" date="2022-10" db="EMBL/GenBank/DDBJ databases">
        <title>The complete genomes of actinobacterial strains from the NBC collection.</title>
        <authorList>
            <person name="Joergensen T.S."/>
            <person name="Alvarez Arevalo M."/>
            <person name="Sterndorff E.B."/>
            <person name="Faurdal D."/>
            <person name="Vuksanovic O."/>
            <person name="Mourched A.-S."/>
            <person name="Charusanti P."/>
            <person name="Shaw S."/>
            <person name="Blin K."/>
            <person name="Weber T."/>
        </authorList>
    </citation>
    <scope>NUCLEOTIDE SEQUENCE</scope>
    <source>
        <strain evidence="6">NBC_00148</strain>
    </source>
</reference>
<dbReference type="InterPro" id="IPR036390">
    <property type="entry name" value="WH_DNA-bd_sf"/>
</dbReference>
<dbReference type="Pfam" id="PF03466">
    <property type="entry name" value="LysR_substrate"/>
    <property type="match status" value="1"/>
</dbReference>
<dbReference type="PANTHER" id="PTHR30346:SF29">
    <property type="entry name" value="LYSR SUBSTRATE-BINDING"/>
    <property type="match status" value="1"/>
</dbReference>
<keyword evidence="2" id="KW-0805">Transcription regulation</keyword>
<keyword evidence="3" id="KW-0238">DNA-binding</keyword>
<dbReference type="Gene3D" id="1.10.10.10">
    <property type="entry name" value="Winged helix-like DNA-binding domain superfamily/Winged helix DNA-binding domain"/>
    <property type="match status" value="1"/>
</dbReference>
<dbReference type="Pfam" id="PF00126">
    <property type="entry name" value="HTH_1"/>
    <property type="match status" value="1"/>
</dbReference>
<dbReference type="PROSITE" id="PS50931">
    <property type="entry name" value="HTH_LYSR"/>
    <property type="match status" value="1"/>
</dbReference>
<dbReference type="EMBL" id="CP108169">
    <property type="protein sequence ID" value="WTQ78130.1"/>
    <property type="molecule type" value="Genomic_DNA"/>
</dbReference>
<dbReference type="CDD" id="cd08423">
    <property type="entry name" value="PBP2_LTTR_like_6"/>
    <property type="match status" value="1"/>
</dbReference>
<sequence length="309" mass="32097">MQVLRAVVTSGSVTAAAANLGYTPSAISQQVSALEKEAGMPLLERAGRGVRPTEAGRLLSDYAAAIGRTVAEAETALTDLREGRAGRVTVRYFGTAGAPLMAPTLARLRETRPGVRFDLHLSDPHDPLPEVQQGRADLAVVVRPSIGEPAGVRLIPLLDDPYRVILPAGHPLAERDVLALGDLADEPWVGSERSSDPCQAIVLDACGAAGFTPKFVVESGDYATALGFVAAGIGVALVPRLGLRAVPANVVVREVRAPEPVRSICSAVRASMTVPSALNALIDALGEAALALSGHRSFISDEPESAPTA</sequence>
<dbReference type="InterPro" id="IPR000847">
    <property type="entry name" value="LysR_HTH_N"/>
</dbReference>
<dbReference type="GO" id="GO:0003700">
    <property type="term" value="F:DNA-binding transcription factor activity"/>
    <property type="evidence" value="ECO:0007669"/>
    <property type="project" value="InterPro"/>
</dbReference>
<protein>
    <submittedName>
        <fullName evidence="6">LysR family transcriptional regulator</fullName>
    </submittedName>
</protein>
<evidence type="ECO:0000259" key="5">
    <source>
        <dbReference type="PROSITE" id="PS50931"/>
    </source>
</evidence>
<dbReference type="GO" id="GO:0003677">
    <property type="term" value="F:DNA binding"/>
    <property type="evidence" value="ECO:0007669"/>
    <property type="project" value="UniProtKB-KW"/>
</dbReference>
<evidence type="ECO:0000256" key="1">
    <source>
        <dbReference type="ARBA" id="ARBA00009437"/>
    </source>
</evidence>
<dbReference type="PANTHER" id="PTHR30346">
    <property type="entry name" value="TRANSCRIPTIONAL DUAL REGULATOR HCAR-RELATED"/>
    <property type="match status" value="1"/>
</dbReference>
<feature type="domain" description="HTH lysR-type" evidence="5">
    <location>
        <begin position="1"/>
        <end position="53"/>
    </location>
</feature>
<comment type="similarity">
    <text evidence="1">Belongs to the LysR transcriptional regulatory family.</text>
</comment>
<accession>A0AAU1M3P7</accession>
<keyword evidence="4" id="KW-0804">Transcription</keyword>
<dbReference type="GO" id="GO:0032993">
    <property type="term" value="C:protein-DNA complex"/>
    <property type="evidence" value="ECO:0007669"/>
    <property type="project" value="TreeGrafter"/>
</dbReference>
<dbReference type="InterPro" id="IPR036388">
    <property type="entry name" value="WH-like_DNA-bd_sf"/>
</dbReference>
<dbReference type="Gene3D" id="3.40.190.10">
    <property type="entry name" value="Periplasmic binding protein-like II"/>
    <property type="match status" value="2"/>
</dbReference>
<dbReference type="AlphaFoldDB" id="A0AAU1M3P7"/>
<proteinExistence type="inferred from homology"/>
<dbReference type="SUPFAM" id="SSF53850">
    <property type="entry name" value="Periplasmic binding protein-like II"/>
    <property type="match status" value="1"/>
</dbReference>
<gene>
    <name evidence="6" type="ORF">OG222_35530</name>
</gene>
<evidence type="ECO:0000256" key="4">
    <source>
        <dbReference type="ARBA" id="ARBA00023163"/>
    </source>
</evidence>
<organism evidence="6">
    <name type="scientific">Streptomyces sp. NBC_00148</name>
    <dbReference type="NCBI Taxonomy" id="2903626"/>
    <lineage>
        <taxon>Bacteria</taxon>
        <taxon>Bacillati</taxon>
        <taxon>Actinomycetota</taxon>
        <taxon>Actinomycetes</taxon>
        <taxon>Kitasatosporales</taxon>
        <taxon>Streptomycetaceae</taxon>
        <taxon>Streptomyces</taxon>
    </lineage>
</organism>
<dbReference type="SUPFAM" id="SSF46785">
    <property type="entry name" value="Winged helix' DNA-binding domain"/>
    <property type="match status" value="1"/>
</dbReference>
<evidence type="ECO:0000313" key="6">
    <source>
        <dbReference type="EMBL" id="WTQ78130.1"/>
    </source>
</evidence>
<dbReference type="InterPro" id="IPR005119">
    <property type="entry name" value="LysR_subst-bd"/>
</dbReference>
<name>A0AAU1M3P7_9ACTN</name>